<dbReference type="AlphaFoldDB" id="A0A0P1E9A6"/>
<evidence type="ECO:0000313" key="1">
    <source>
        <dbReference type="EMBL" id="CUH45531.1"/>
    </source>
</evidence>
<sequence>MPRVIAMHDVDDVEHWLSSQQREDIFKDVAFDMVTFVHPTEPNKVGLSANIPDLDKFLEINNGPIGQAAMKHDGIQADTIAVMIEA</sequence>
<accession>A0A0P1E9A6</accession>
<evidence type="ECO:0000313" key="2">
    <source>
        <dbReference type="Proteomes" id="UP000050786"/>
    </source>
</evidence>
<dbReference type="Proteomes" id="UP000050786">
    <property type="component" value="Unassembled WGS sequence"/>
</dbReference>
<keyword evidence="2" id="KW-1185">Reference proteome</keyword>
<gene>
    <name evidence="1" type="ORF">RUM4293_04447</name>
</gene>
<proteinExistence type="predicted"/>
<dbReference type="EMBL" id="CYPS01000067">
    <property type="protein sequence ID" value="CUH45531.1"/>
    <property type="molecule type" value="Genomic_DNA"/>
</dbReference>
<dbReference type="RefSeq" id="WP_145975957.1">
    <property type="nucleotide sequence ID" value="NZ_CYPS01000067.1"/>
</dbReference>
<name>A0A0P1E9A6_9RHOB</name>
<organism evidence="1 2">
    <name type="scientific">Ruegeria atlantica</name>
    <dbReference type="NCBI Taxonomy" id="81569"/>
    <lineage>
        <taxon>Bacteria</taxon>
        <taxon>Pseudomonadati</taxon>
        <taxon>Pseudomonadota</taxon>
        <taxon>Alphaproteobacteria</taxon>
        <taxon>Rhodobacterales</taxon>
        <taxon>Roseobacteraceae</taxon>
        <taxon>Ruegeria</taxon>
    </lineage>
</organism>
<protein>
    <submittedName>
        <fullName evidence="1">Uncharacterized protein</fullName>
    </submittedName>
</protein>
<reference evidence="2" key="1">
    <citation type="submission" date="2015-09" db="EMBL/GenBank/DDBJ databases">
        <authorList>
            <person name="Rodrigo-Torres L."/>
            <person name="Arahal D.R."/>
        </authorList>
    </citation>
    <scope>NUCLEOTIDE SEQUENCE [LARGE SCALE GENOMIC DNA]</scope>
    <source>
        <strain evidence="2">CECT 4293</strain>
    </source>
</reference>